<dbReference type="InterPro" id="IPR036390">
    <property type="entry name" value="WH_DNA-bd_sf"/>
</dbReference>
<dbReference type="PANTHER" id="PTHR30346:SF28">
    <property type="entry name" value="HTH-TYPE TRANSCRIPTIONAL REGULATOR CYNR"/>
    <property type="match status" value="1"/>
</dbReference>
<dbReference type="GO" id="GO:0003700">
    <property type="term" value="F:DNA-binding transcription factor activity"/>
    <property type="evidence" value="ECO:0007669"/>
    <property type="project" value="InterPro"/>
</dbReference>
<dbReference type="Gene3D" id="1.10.10.10">
    <property type="entry name" value="Winged helix-like DNA-binding domain superfamily/Winged helix DNA-binding domain"/>
    <property type="match status" value="1"/>
</dbReference>
<evidence type="ECO:0000256" key="2">
    <source>
        <dbReference type="ARBA" id="ARBA00023015"/>
    </source>
</evidence>
<dbReference type="SUPFAM" id="SSF46785">
    <property type="entry name" value="Winged helix' DNA-binding domain"/>
    <property type="match status" value="1"/>
</dbReference>
<comment type="caution">
    <text evidence="6">The sequence shown here is derived from an EMBL/GenBank/DDBJ whole genome shotgun (WGS) entry which is preliminary data.</text>
</comment>
<dbReference type="Proteomes" id="UP000569329">
    <property type="component" value="Unassembled WGS sequence"/>
</dbReference>
<dbReference type="PROSITE" id="PS50931">
    <property type="entry name" value="HTH_LYSR"/>
    <property type="match status" value="1"/>
</dbReference>
<name>A0A839DXL2_9PSEU</name>
<dbReference type="EMBL" id="JACGWZ010000001">
    <property type="protein sequence ID" value="MBA8823961.1"/>
    <property type="molecule type" value="Genomic_DNA"/>
</dbReference>
<protein>
    <submittedName>
        <fullName evidence="6">DNA-binding transcriptional LysR family regulator</fullName>
    </submittedName>
</protein>
<dbReference type="InterPro" id="IPR000847">
    <property type="entry name" value="LysR_HTH_N"/>
</dbReference>
<evidence type="ECO:0000256" key="1">
    <source>
        <dbReference type="ARBA" id="ARBA00009437"/>
    </source>
</evidence>
<dbReference type="InterPro" id="IPR036388">
    <property type="entry name" value="WH-like_DNA-bd_sf"/>
</dbReference>
<evidence type="ECO:0000256" key="4">
    <source>
        <dbReference type="ARBA" id="ARBA00023163"/>
    </source>
</evidence>
<keyword evidence="7" id="KW-1185">Reference proteome</keyword>
<reference evidence="6 7" key="1">
    <citation type="submission" date="2020-07" db="EMBL/GenBank/DDBJ databases">
        <title>Sequencing the genomes of 1000 actinobacteria strains.</title>
        <authorList>
            <person name="Klenk H.-P."/>
        </authorList>
    </citation>
    <scope>NUCLEOTIDE SEQUENCE [LARGE SCALE GENOMIC DNA]</scope>
    <source>
        <strain evidence="6 7">DSM 45975</strain>
    </source>
</reference>
<accession>A0A839DXL2</accession>
<organism evidence="6 7">
    <name type="scientific">Halosaccharopolyspora lacisalsi</name>
    <dbReference type="NCBI Taxonomy" id="1000566"/>
    <lineage>
        <taxon>Bacteria</taxon>
        <taxon>Bacillati</taxon>
        <taxon>Actinomycetota</taxon>
        <taxon>Actinomycetes</taxon>
        <taxon>Pseudonocardiales</taxon>
        <taxon>Pseudonocardiaceae</taxon>
        <taxon>Halosaccharopolyspora</taxon>
    </lineage>
</organism>
<dbReference type="PANTHER" id="PTHR30346">
    <property type="entry name" value="TRANSCRIPTIONAL DUAL REGULATOR HCAR-RELATED"/>
    <property type="match status" value="1"/>
</dbReference>
<feature type="domain" description="HTH lysR-type" evidence="5">
    <location>
        <begin position="1"/>
        <end position="32"/>
    </location>
</feature>
<keyword evidence="2" id="KW-0805">Transcription regulation</keyword>
<evidence type="ECO:0000256" key="3">
    <source>
        <dbReference type="ARBA" id="ARBA00023125"/>
    </source>
</evidence>
<dbReference type="GO" id="GO:0003677">
    <property type="term" value="F:DNA binding"/>
    <property type="evidence" value="ECO:0007669"/>
    <property type="project" value="UniProtKB-KW"/>
</dbReference>
<evidence type="ECO:0000313" key="6">
    <source>
        <dbReference type="EMBL" id="MBA8823961.1"/>
    </source>
</evidence>
<evidence type="ECO:0000259" key="5">
    <source>
        <dbReference type="PROSITE" id="PS50931"/>
    </source>
</evidence>
<keyword evidence="4" id="KW-0804">Transcription</keyword>
<evidence type="ECO:0000313" key="7">
    <source>
        <dbReference type="Proteomes" id="UP000569329"/>
    </source>
</evidence>
<comment type="similarity">
    <text evidence="1">Belongs to the LysR transcriptional regulatory family.</text>
</comment>
<dbReference type="Pfam" id="PF00126">
    <property type="entry name" value="HTH_1"/>
    <property type="match status" value="1"/>
</dbReference>
<dbReference type="GO" id="GO:0032993">
    <property type="term" value="C:protein-DNA complex"/>
    <property type="evidence" value="ECO:0007669"/>
    <property type="project" value="TreeGrafter"/>
</dbReference>
<dbReference type="AlphaFoldDB" id="A0A839DXL2"/>
<proteinExistence type="inferred from homology"/>
<gene>
    <name evidence="6" type="ORF">FHX42_001290</name>
</gene>
<sequence length="72" mass="7980">MSQPPLSQQIKRMENEVGVPLLRRTTRHVALTAAGEAFLAEIRKSLFLYRFGQVFAGDSDHVPVAHGFVVMG</sequence>
<keyword evidence="3 6" id="KW-0238">DNA-binding</keyword>